<dbReference type="KEGG" id="tso:IZ6_08030"/>
<gene>
    <name evidence="13" type="ORF">IZ6_08030</name>
</gene>
<evidence type="ECO:0000256" key="6">
    <source>
        <dbReference type="ARBA" id="ARBA00022692"/>
    </source>
</evidence>
<dbReference type="SUPFAM" id="SSF74653">
    <property type="entry name" value="TolA/TonB C-terminal domain"/>
    <property type="match status" value="1"/>
</dbReference>
<dbReference type="InterPro" id="IPR006260">
    <property type="entry name" value="TonB/TolA_C"/>
</dbReference>
<keyword evidence="9 11" id="KW-0472">Membrane</keyword>
<evidence type="ECO:0000256" key="10">
    <source>
        <dbReference type="SAM" id="MobiDB-lite"/>
    </source>
</evidence>
<organism evidence="13 14">
    <name type="scientific">Terrihabitans soli</name>
    <dbReference type="NCBI Taxonomy" id="708113"/>
    <lineage>
        <taxon>Bacteria</taxon>
        <taxon>Pseudomonadati</taxon>
        <taxon>Pseudomonadota</taxon>
        <taxon>Alphaproteobacteria</taxon>
        <taxon>Hyphomicrobiales</taxon>
        <taxon>Terrihabitans</taxon>
    </lineage>
</organism>
<dbReference type="InterPro" id="IPR037682">
    <property type="entry name" value="TonB_C"/>
</dbReference>
<dbReference type="RefSeq" id="WP_222876726.1">
    <property type="nucleotide sequence ID" value="NZ_AP023361.1"/>
</dbReference>
<dbReference type="EMBL" id="AP023361">
    <property type="protein sequence ID" value="BCJ90068.1"/>
    <property type="molecule type" value="Genomic_DNA"/>
</dbReference>
<dbReference type="GO" id="GO:0005886">
    <property type="term" value="C:plasma membrane"/>
    <property type="evidence" value="ECO:0007669"/>
    <property type="project" value="UniProtKB-SubCell"/>
</dbReference>
<evidence type="ECO:0000313" key="14">
    <source>
        <dbReference type="Proteomes" id="UP000515317"/>
    </source>
</evidence>
<dbReference type="GO" id="GO:0015031">
    <property type="term" value="P:protein transport"/>
    <property type="evidence" value="ECO:0007669"/>
    <property type="project" value="UniProtKB-KW"/>
</dbReference>
<protein>
    <recommendedName>
        <fullName evidence="12">TonB C-terminal domain-containing protein</fullName>
    </recommendedName>
</protein>
<proteinExistence type="inferred from homology"/>
<evidence type="ECO:0000256" key="7">
    <source>
        <dbReference type="ARBA" id="ARBA00022927"/>
    </source>
</evidence>
<keyword evidence="3" id="KW-0813">Transport</keyword>
<dbReference type="InterPro" id="IPR051045">
    <property type="entry name" value="TonB-dependent_transducer"/>
</dbReference>
<keyword evidence="4" id="KW-1003">Cell membrane</keyword>
<accession>A0A6S6QUB5</accession>
<keyword evidence="5" id="KW-0997">Cell inner membrane</keyword>
<keyword evidence="8 11" id="KW-1133">Transmembrane helix</keyword>
<dbReference type="PANTHER" id="PTHR33446:SF13">
    <property type="entry name" value="TONB PROTEIN"/>
    <property type="match status" value="1"/>
</dbReference>
<feature type="domain" description="TonB C-terminal" evidence="12">
    <location>
        <begin position="177"/>
        <end position="264"/>
    </location>
</feature>
<evidence type="ECO:0000256" key="2">
    <source>
        <dbReference type="ARBA" id="ARBA00006555"/>
    </source>
</evidence>
<keyword evidence="14" id="KW-1185">Reference proteome</keyword>
<comment type="similarity">
    <text evidence="2">Belongs to the TonB family.</text>
</comment>
<evidence type="ECO:0000256" key="11">
    <source>
        <dbReference type="SAM" id="Phobius"/>
    </source>
</evidence>
<evidence type="ECO:0000256" key="5">
    <source>
        <dbReference type="ARBA" id="ARBA00022519"/>
    </source>
</evidence>
<dbReference type="AlphaFoldDB" id="A0A6S6QUB5"/>
<evidence type="ECO:0000256" key="4">
    <source>
        <dbReference type="ARBA" id="ARBA00022475"/>
    </source>
</evidence>
<feature type="compositionally biased region" description="Low complexity" evidence="10">
    <location>
        <begin position="147"/>
        <end position="163"/>
    </location>
</feature>
<feature type="compositionally biased region" description="Low complexity" evidence="10">
    <location>
        <begin position="78"/>
        <end position="88"/>
    </location>
</feature>
<dbReference type="NCBIfam" id="TIGR01352">
    <property type="entry name" value="tonB_Cterm"/>
    <property type="match status" value="1"/>
</dbReference>
<feature type="transmembrane region" description="Helical" evidence="11">
    <location>
        <begin position="28"/>
        <end position="49"/>
    </location>
</feature>
<dbReference type="Proteomes" id="UP000515317">
    <property type="component" value="Chromosome"/>
</dbReference>
<evidence type="ECO:0000256" key="1">
    <source>
        <dbReference type="ARBA" id="ARBA00004383"/>
    </source>
</evidence>
<keyword evidence="7" id="KW-0653">Protein transport</keyword>
<name>A0A6S6QUB5_9HYPH</name>
<dbReference type="GO" id="GO:0055085">
    <property type="term" value="P:transmembrane transport"/>
    <property type="evidence" value="ECO:0007669"/>
    <property type="project" value="InterPro"/>
</dbReference>
<comment type="subcellular location">
    <subcellularLocation>
        <location evidence="1">Cell inner membrane</location>
        <topology evidence="1">Single-pass membrane protein</topology>
        <orientation evidence="1">Periplasmic side</orientation>
    </subcellularLocation>
</comment>
<feature type="region of interest" description="Disordered" evidence="10">
    <location>
        <begin position="78"/>
        <end position="113"/>
    </location>
</feature>
<evidence type="ECO:0000259" key="12">
    <source>
        <dbReference type="PROSITE" id="PS52015"/>
    </source>
</evidence>
<dbReference type="PROSITE" id="PS52015">
    <property type="entry name" value="TONB_CTD"/>
    <property type="match status" value="1"/>
</dbReference>
<dbReference type="Gene3D" id="3.30.1150.10">
    <property type="match status" value="1"/>
</dbReference>
<sequence>MSKAGRRVLETSPHALEERLVRRDRVRLGVAFGAAVLLHASTALSLVYWEPPEPLAPPGEMTITIDLAAAYSQASADQAGVTKELVPQTPQPPTPPEEPTKEEEVVEEVEPAPEPLIKEEVAEVPKAEEAEVIIAPKQQKEKKKKPTPQAVTPSPAAAAAATTKSEVSGRGASASPSEINAYLARVRSAIERNKKIPSGGGKGIAYVAFTITRSGDITGLRLSRSSGAAVLDSAARTTVASAGLPPIPEGIPAPINLGVPINFR</sequence>
<evidence type="ECO:0000313" key="13">
    <source>
        <dbReference type="EMBL" id="BCJ90068.1"/>
    </source>
</evidence>
<feature type="region of interest" description="Disordered" evidence="10">
    <location>
        <begin position="130"/>
        <end position="175"/>
    </location>
</feature>
<evidence type="ECO:0000256" key="9">
    <source>
        <dbReference type="ARBA" id="ARBA00023136"/>
    </source>
</evidence>
<keyword evidence="6 11" id="KW-0812">Transmembrane</keyword>
<evidence type="ECO:0000256" key="3">
    <source>
        <dbReference type="ARBA" id="ARBA00022448"/>
    </source>
</evidence>
<dbReference type="Pfam" id="PF13103">
    <property type="entry name" value="TonB_2"/>
    <property type="match status" value="1"/>
</dbReference>
<reference evidence="13 14" key="1">
    <citation type="submission" date="2020-08" db="EMBL/GenBank/DDBJ databases">
        <title>Genome sequence of Rhizobiales bacterium strain IZ6.</title>
        <authorList>
            <person name="Nakai R."/>
            <person name="Naganuma T."/>
        </authorList>
    </citation>
    <scope>NUCLEOTIDE SEQUENCE [LARGE SCALE GENOMIC DNA]</scope>
    <source>
        <strain evidence="13 14">IZ6</strain>
    </source>
</reference>
<evidence type="ECO:0000256" key="8">
    <source>
        <dbReference type="ARBA" id="ARBA00022989"/>
    </source>
</evidence>
<dbReference type="PANTHER" id="PTHR33446">
    <property type="entry name" value="PROTEIN TONB-RELATED"/>
    <property type="match status" value="1"/>
</dbReference>